<dbReference type="Pfam" id="PF17767">
    <property type="entry name" value="NAPRTase_N"/>
    <property type="match status" value="1"/>
</dbReference>
<dbReference type="Pfam" id="PF04095">
    <property type="entry name" value="NAPRTase"/>
    <property type="match status" value="1"/>
</dbReference>
<evidence type="ECO:0000256" key="6">
    <source>
        <dbReference type="ARBA" id="ARBA00022642"/>
    </source>
</evidence>
<dbReference type="Gene3D" id="3.20.140.10">
    <property type="entry name" value="nicotinate phosphoribosyltransferase"/>
    <property type="match status" value="1"/>
</dbReference>
<dbReference type="GO" id="GO:0005829">
    <property type="term" value="C:cytosol"/>
    <property type="evidence" value="ECO:0007669"/>
    <property type="project" value="TreeGrafter"/>
</dbReference>
<keyword evidence="14" id="KW-1185">Reference proteome</keyword>
<comment type="PTM">
    <text evidence="8">Transiently phosphorylated on a His residue during the reaction cycle. Phosphorylation strongly increases the affinity for substrates and increases the rate of nicotinate D-ribonucleotide production. Dephosphorylation regenerates the low-affinity form of the enzyme, leading to product release.</text>
</comment>
<proteinExistence type="inferred from homology"/>
<comment type="caution">
    <text evidence="13">The sequence shown here is derived from an EMBL/GenBank/DDBJ whole genome shotgun (WGS) entry which is preliminary data.</text>
</comment>
<comment type="similarity">
    <text evidence="2 8">Belongs to the NAPRTase family.</text>
</comment>
<dbReference type="InterPro" id="IPR036068">
    <property type="entry name" value="Nicotinate_pribotase-like_C"/>
</dbReference>
<dbReference type="NCBIfam" id="TIGR01514">
    <property type="entry name" value="NAPRTase"/>
    <property type="match status" value="1"/>
</dbReference>
<feature type="domain" description="Endonuclease/exonuclease/phosphatase" evidence="10">
    <location>
        <begin position="43"/>
        <end position="409"/>
    </location>
</feature>
<dbReference type="PANTHER" id="PTHR11098">
    <property type="entry name" value="NICOTINATE PHOSPHORIBOSYLTRANSFERASE"/>
    <property type="match status" value="1"/>
</dbReference>
<dbReference type="GO" id="GO:0016757">
    <property type="term" value="F:glycosyltransferase activity"/>
    <property type="evidence" value="ECO:0007669"/>
    <property type="project" value="UniProtKB-KW"/>
</dbReference>
<evidence type="ECO:0000313" key="13">
    <source>
        <dbReference type="EMBL" id="KAJ1645022.1"/>
    </source>
</evidence>
<evidence type="ECO:0000256" key="8">
    <source>
        <dbReference type="RuleBase" id="RU003838"/>
    </source>
</evidence>
<comment type="pathway">
    <text evidence="1 8">Cofactor biosynthesis; NAD(+) biosynthesis; nicotinate D-ribonucleotide from nicotinate: step 1/1.</text>
</comment>
<accession>A0A9W7XL94</accession>
<dbReference type="GO" id="GO:0004516">
    <property type="term" value="F:nicotinate phosphoribosyltransferase activity"/>
    <property type="evidence" value="ECO:0007669"/>
    <property type="project" value="UniProtKB-UniRule"/>
</dbReference>
<gene>
    <name evidence="13" type="primary">NPT1</name>
    <name evidence="13" type="ORF">LPJ64_003354</name>
</gene>
<keyword evidence="5 8" id="KW-0436">Ligase</keyword>
<dbReference type="EC" id="6.3.4.21" evidence="3 8"/>
<evidence type="ECO:0000259" key="12">
    <source>
        <dbReference type="Pfam" id="PF17767"/>
    </source>
</evidence>
<comment type="catalytic activity">
    <reaction evidence="7 8">
        <text>5-phospho-alpha-D-ribose 1-diphosphate + nicotinate + ATP + H2O = nicotinate beta-D-ribonucleotide + ADP + phosphate + diphosphate</text>
        <dbReference type="Rhea" id="RHEA:36163"/>
        <dbReference type="ChEBI" id="CHEBI:15377"/>
        <dbReference type="ChEBI" id="CHEBI:30616"/>
        <dbReference type="ChEBI" id="CHEBI:32544"/>
        <dbReference type="ChEBI" id="CHEBI:33019"/>
        <dbReference type="ChEBI" id="CHEBI:43474"/>
        <dbReference type="ChEBI" id="CHEBI:57502"/>
        <dbReference type="ChEBI" id="CHEBI:58017"/>
        <dbReference type="ChEBI" id="CHEBI:456216"/>
        <dbReference type="EC" id="6.3.4.21"/>
    </reaction>
</comment>
<evidence type="ECO:0000256" key="7">
    <source>
        <dbReference type="ARBA" id="ARBA00048668"/>
    </source>
</evidence>
<feature type="compositionally biased region" description="Polar residues" evidence="9">
    <location>
        <begin position="287"/>
        <end position="303"/>
    </location>
</feature>
<dbReference type="InterPro" id="IPR040727">
    <property type="entry name" value="NAPRTase_N"/>
</dbReference>
<dbReference type="NCBIfam" id="NF003704">
    <property type="entry name" value="PRK05321.1"/>
    <property type="match status" value="1"/>
</dbReference>
<dbReference type="GO" id="GO:0034355">
    <property type="term" value="P:NAD+ biosynthetic process via the salvage pathway"/>
    <property type="evidence" value="ECO:0007669"/>
    <property type="project" value="TreeGrafter"/>
</dbReference>
<evidence type="ECO:0000259" key="11">
    <source>
        <dbReference type="Pfam" id="PF04095"/>
    </source>
</evidence>
<comment type="function">
    <text evidence="8">Catalyzes the synthesis of beta-nicotinate D-ribonucleotide from nicotinate and 5-phospho-D-ribose 1-phosphate at the expense of ATP.</text>
</comment>
<feature type="domain" description="Nicotinate phosphoribosyltransferase N-terminal" evidence="12">
    <location>
        <begin position="425"/>
        <end position="548"/>
    </location>
</feature>
<name>A0A9W7XL94_9FUNG</name>
<dbReference type="SUPFAM" id="SSF56219">
    <property type="entry name" value="DNase I-like"/>
    <property type="match status" value="1"/>
</dbReference>
<dbReference type="HAMAP" id="MF_00570">
    <property type="entry name" value="NAPRTase"/>
    <property type="match status" value="1"/>
</dbReference>
<dbReference type="Proteomes" id="UP001145021">
    <property type="component" value="Unassembled WGS sequence"/>
</dbReference>
<keyword evidence="13" id="KW-0808">Transferase</keyword>
<evidence type="ECO:0000313" key="14">
    <source>
        <dbReference type="Proteomes" id="UP001145021"/>
    </source>
</evidence>
<dbReference type="AlphaFoldDB" id="A0A9W7XL94"/>
<evidence type="ECO:0000256" key="2">
    <source>
        <dbReference type="ARBA" id="ARBA00010897"/>
    </source>
</evidence>
<dbReference type="SUPFAM" id="SSF54675">
    <property type="entry name" value="Nicotinate/Quinolinate PRTase N-terminal domain-like"/>
    <property type="match status" value="1"/>
</dbReference>
<sequence length="822" mass="92968">MSTIPGACKSRFWIPVTTNANSDKDSNARELSDDSTRLSFTVMSYNILCQKLVRRDLFKYASKNSLRMKPRRERMLKELKYWDADIMCLQEVGTEEWQLVLGPQCKRANYDSHMYQSLSKSHGVCISWKKDRFHLVDQAYLAMDRSMKVCDEALNTDNVALIVVLRPDLADPAEDAKSDTGGAGGKNHCPGIIVSSTHLFWHPTACYQRLQQQIALMTAVQSLQQKYPGYPVISCGDYNTTPDDAGYDLLTKHRPVALNEWQLDNLLPVYFGNEKRNESEKKENLAEESSAQPSSNDTLSYASMATAGTDAETNETLRKRRKLEEEERVAEEQLEKDVKRVQTLVSTFQGDFAPMRSCYGTYADLDPSYKTDKWAGEPIYTNYTAWKGTLDYIFYTPGMGLDVREIMSLPAERLMKPEGTPDSILDQDLYKFCMQQAVLEHYPDVYVEYGFVNRDTTARFNQRSFDWMRARIDSLSEIIATEDDIEYLRSTCSYLSDDYLQFLSKYRFDPSTEVFCSLDKERSALDLTIKGKWSQVILYEIPLLSLISEAYFKFVDRDWNYDGQYEKTIEKGNRLAQAGCNFAEFGTRRRRNFRTQDIVMAALLSIRKDSPGRLTGSSNVYLARKYGVPPIGTVGHEWTMAIAALEGTYKNGNSLALRKWNKTFKGNLGIALTDTFGTKAFFANFDYDLASKYDGVRHDSGDPTSFTVAVCDHYKSLGIDPKTKVIVFSDGLYPGSAISIKKHADQCGIKCAFGIGTNFTNDFTCASAPLIQSKAANIVIKLFRCNAKYCIKLSDVASKHTGNANELERAQSELLNAGLLAM</sequence>
<evidence type="ECO:0000256" key="4">
    <source>
        <dbReference type="ARBA" id="ARBA00022553"/>
    </source>
</evidence>
<dbReference type="SUPFAM" id="SSF51690">
    <property type="entry name" value="Nicotinate/Quinolinate PRTase C-terminal domain-like"/>
    <property type="match status" value="1"/>
</dbReference>
<feature type="domain" description="Nicotinate/nicotinamide phosphoribosyltransferase" evidence="11">
    <location>
        <begin position="580"/>
        <end position="812"/>
    </location>
</feature>
<evidence type="ECO:0000256" key="1">
    <source>
        <dbReference type="ARBA" id="ARBA00004952"/>
    </source>
</evidence>
<dbReference type="InterPro" id="IPR007229">
    <property type="entry name" value="Nic_PRibTrfase-Fam"/>
</dbReference>
<evidence type="ECO:0000256" key="9">
    <source>
        <dbReference type="SAM" id="MobiDB-lite"/>
    </source>
</evidence>
<evidence type="ECO:0000259" key="10">
    <source>
        <dbReference type="Pfam" id="PF03372"/>
    </source>
</evidence>
<feature type="region of interest" description="Disordered" evidence="9">
    <location>
        <begin position="278"/>
        <end position="335"/>
    </location>
</feature>
<keyword evidence="13" id="KW-0328">Glycosyltransferase</keyword>
<dbReference type="InterPro" id="IPR006406">
    <property type="entry name" value="Nic_PRibTrfase"/>
</dbReference>
<protein>
    <recommendedName>
        <fullName evidence="3 8">Nicotinate phosphoribosyltransferase</fullName>
        <ecNumber evidence="3 8">6.3.4.21</ecNumber>
    </recommendedName>
</protein>
<evidence type="ECO:0000256" key="5">
    <source>
        <dbReference type="ARBA" id="ARBA00022598"/>
    </source>
</evidence>
<dbReference type="Pfam" id="PF03372">
    <property type="entry name" value="Exo_endo_phos"/>
    <property type="match status" value="1"/>
</dbReference>
<reference evidence="13" key="1">
    <citation type="submission" date="2022-07" db="EMBL/GenBank/DDBJ databases">
        <title>Phylogenomic reconstructions and comparative analyses of Kickxellomycotina fungi.</title>
        <authorList>
            <person name="Reynolds N.K."/>
            <person name="Stajich J.E."/>
            <person name="Barry K."/>
            <person name="Grigoriev I.V."/>
            <person name="Crous P."/>
            <person name="Smith M.E."/>
        </authorList>
    </citation>
    <scope>NUCLEOTIDE SEQUENCE</scope>
    <source>
        <strain evidence="13">NBRC 105413</strain>
    </source>
</reference>
<dbReference type="EMBL" id="JANBOH010000128">
    <property type="protein sequence ID" value="KAJ1645022.1"/>
    <property type="molecule type" value="Genomic_DNA"/>
</dbReference>
<dbReference type="InterPro" id="IPR036691">
    <property type="entry name" value="Endo/exonu/phosph_ase_sf"/>
</dbReference>
<feature type="compositionally biased region" description="Basic and acidic residues" evidence="9">
    <location>
        <begin position="322"/>
        <end position="335"/>
    </location>
</feature>
<dbReference type="Gene3D" id="3.60.10.10">
    <property type="entry name" value="Endonuclease/exonuclease/phosphatase"/>
    <property type="match status" value="1"/>
</dbReference>
<keyword evidence="6 8" id="KW-0662">Pyridine nucleotide biosynthesis</keyword>
<keyword evidence="4" id="KW-0597">Phosphoprotein</keyword>
<dbReference type="InterPro" id="IPR041525">
    <property type="entry name" value="N/Namide_PRibTrfase"/>
</dbReference>
<dbReference type="InterPro" id="IPR005135">
    <property type="entry name" value="Endo/exonuclease/phosphatase"/>
</dbReference>
<dbReference type="PANTHER" id="PTHR11098:SF1">
    <property type="entry name" value="NICOTINATE PHOSPHORIBOSYLTRANSFERASE"/>
    <property type="match status" value="1"/>
</dbReference>
<evidence type="ECO:0000256" key="3">
    <source>
        <dbReference type="ARBA" id="ARBA00013236"/>
    </source>
</evidence>
<organism evidence="13 14">
    <name type="scientific">Coemansia asiatica</name>
    <dbReference type="NCBI Taxonomy" id="1052880"/>
    <lineage>
        <taxon>Eukaryota</taxon>
        <taxon>Fungi</taxon>
        <taxon>Fungi incertae sedis</taxon>
        <taxon>Zoopagomycota</taxon>
        <taxon>Kickxellomycotina</taxon>
        <taxon>Kickxellomycetes</taxon>
        <taxon>Kickxellales</taxon>
        <taxon>Kickxellaceae</taxon>
        <taxon>Coemansia</taxon>
    </lineage>
</organism>